<name>A0A2T4VYL5_9HYPH</name>
<sequence length="609" mass="68363">MFQSFNLQSTKDNTFCRLQNLRSCFDKLGIDAFLVPRADEYRGEFVAAYSERLAWLTGFTGSAGIAIVLRQQATIFVDGRYIIQVRQEIDTNLFDIKNITVEPLHVWISNNAPSNLRLGIDPWLHSAFEVSVLQNALSKIGGMIVDLSSNPIDSLWQDRPKQLKRKIEIHDISYAGKSVEEKVKEVCSELVVKEVEAVLICDPASVAWIFNIRGFDVPCTPYPLSRAIVYANGQSEIFIDKGSVDREVSDFLSSVAVILDLNEIDSRLTTIALNKIPILIDPKWIPYRLFNVISQGDGIIVEGLDPSYLLRSVKNKTEIDGMISAHIQDGISMVYFLSWLDSQKIGEITEIDVVKKLESFREIIGRKMNNHLRDISFNTISASGPHAAIIHYHVTNQSNRFLQDGELLLLDSGGQYVNGTTDITRTIAIGNVDNEKKYFFTLVLKGMIAISTARFPQGTRGCDLDSIARVFLWKAGSDFSHGVGHGIGSFLSVHEGPQGISRTNQQILLPGMVISNEPGYYRCDDFGIRIENALYISNPENINCGECLMLGFKTLTLCPIDKKLMLTELLKHEEKTWINDYHQCIYKILAPLIDDKKVMSWLLDSVSPI</sequence>
<evidence type="ECO:0000256" key="1">
    <source>
        <dbReference type="ARBA" id="ARBA00008766"/>
    </source>
</evidence>
<evidence type="ECO:0000256" key="3">
    <source>
        <dbReference type="ARBA" id="ARBA00022801"/>
    </source>
</evidence>
<dbReference type="AlphaFoldDB" id="A0A2T4VYL5"/>
<dbReference type="InterPro" id="IPR033740">
    <property type="entry name" value="Pept_M24B"/>
</dbReference>
<feature type="domain" description="FHA" evidence="5">
    <location>
        <begin position="362"/>
        <end position="422"/>
    </location>
</feature>
<dbReference type="InterPro" id="IPR036005">
    <property type="entry name" value="Creatinase/aminopeptidase-like"/>
</dbReference>
<dbReference type="InterPro" id="IPR029149">
    <property type="entry name" value="Creatin/AminoP/Spt16_N"/>
</dbReference>
<proteinExistence type="inferred from homology"/>
<dbReference type="CDD" id="cd01085">
    <property type="entry name" value="APP"/>
    <property type="match status" value="1"/>
</dbReference>
<dbReference type="Pfam" id="PF16189">
    <property type="entry name" value="Creatinase_N_2"/>
    <property type="match status" value="1"/>
</dbReference>
<comment type="caution">
    <text evidence="6">The sequence shown here is derived from an EMBL/GenBank/DDBJ whole genome shotgun (WGS) entry which is preliminary data.</text>
</comment>
<evidence type="ECO:0000313" key="6">
    <source>
        <dbReference type="EMBL" id="PTL86868.1"/>
    </source>
</evidence>
<dbReference type="Pfam" id="PF16188">
    <property type="entry name" value="Peptidase_M24_C"/>
    <property type="match status" value="1"/>
</dbReference>
<evidence type="ECO:0000256" key="4">
    <source>
        <dbReference type="ARBA" id="ARBA00023211"/>
    </source>
</evidence>
<dbReference type="EMBL" id="PSQJ01000001">
    <property type="protein sequence ID" value="PTL86868.1"/>
    <property type="molecule type" value="Genomic_DNA"/>
</dbReference>
<dbReference type="Pfam" id="PF01321">
    <property type="entry name" value="Creatinase_N"/>
    <property type="match status" value="1"/>
</dbReference>
<dbReference type="GO" id="GO:0070006">
    <property type="term" value="F:metalloaminopeptidase activity"/>
    <property type="evidence" value="ECO:0007669"/>
    <property type="project" value="InterPro"/>
</dbReference>
<dbReference type="Gene3D" id="3.40.350.10">
    <property type="entry name" value="Creatinase/prolidase N-terminal domain"/>
    <property type="match status" value="2"/>
</dbReference>
<dbReference type="Proteomes" id="UP000240811">
    <property type="component" value="Unassembled WGS sequence"/>
</dbReference>
<dbReference type="InterPro" id="IPR000587">
    <property type="entry name" value="Creatinase_N"/>
</dbReference>
<dbReference type="Pfam" id="PF00557">
    <property type="entry name" value="Peptidase_M24"/>
    <property type="match status" value="1"/>
</dbReference>
<dbReference type="GO" id="GO:0005737">
    <property type="term" value="C:cytoplasm"/>
    <property type="evidence" value="ECO:0007669"/>
    <property type="project" value="UniProtKB-ARBA"/>
</dbReference>
<dbReference type="InterPro" id="IPR000994">
    <property type="entry name" value="Pept_M24"/>
</dbReference>
<dbReference type="InterPro" id="IPR050422">
    <property type="entry name" value="X-Pro_aminopeptidase_P"/>
</dbReference>
<dbReference type="PROSITE" id="PS50006">
    <property type="entry name" value="FHA_DOMAIN"/>
    <property type="match status" value="1"/>
</dbReference>
<evidence type="ECO:0000256" key="2">
    <source>
        <dbReference type="ARBA" id="ARBA00022723"/>
    </source>
</evidence>
<dbReference type="Gene3D" id="3.90.230.10">
    <property type="entry name" value="Creatinase/methionine aminopeptidase superfamily"/>
    <property type="match status" value="1"/>
</dbReference>
<dbReference type="InterPro" id="IPR032416">
    <property type="entry name" value="Peptidase_M24_C"/>
</dbReference>
<evidence type="ECO:0000313" key="7">
    <source>
        <dbReference type="Proteomes" id="UP000240811"/>
    </source>
</evidence>
<organism evidence="6 7">
    <name type="scientific">Candidatus Liberibacter europaeus</name>
    <dbReference type="NCBI Taxonomy" id="744859"/>
    <lineage>
        <taxon>Bacteria</taxon>
        <taxon>Pseudomonadati</taxon>
        <taxon>Pseudomonadota</taxon>
        <taxon>Alphaproteobacteria</taxon>
        <taxon>Hyphomicrobiales</taxon>
        <taxon>Rhizobiaceae</taxon>
        <taxon>Liberibacter</taxon>
    </lineage>
</organism>
<comment type="similarity">
    <text evidence="1">Belongs to the peptidase M24B family.</text>
</comment>
<keyword evidence="6" id="KW-0031">Aminopeptidase</keyword>
<keyword evidence="6" id="KW-0645">Protease</keyword>
<dbReference type="GO" id="GO:0046872">
    <property type="term" value="F:metal ion binding"/>
    <property type="evidence" value="ECO:0007669"/>
    <property type="project" value="UniProtKB-KW"/>
</dbReference>
<keyword evidence="4" id="KW-0464">Manganese</keyword>
<reference evidence="7" key="1">
    <citation type="submission" date="2018-02" db="EMBL/GenBank/DDBJ databases">
        <title>Genome sequence of Candidatus Liberibacter europaeus.</title>
        <authorList>
            <person name="Frampton R.A."/>
            <person name="Thompson S.M."/>
            <person name="David C."/>
            <person name="Addison S.M."/>
            <person name="Smith G.R."/>
        </authorList>
    </citation>
    <scope>NUCLEOTIDE SEQUENCE [LARGE SCALE GENOMIC DNA]</scope>
</reference>
<evidence type="ECO:0000259" key="5">
    <source>
        <dbReference type="PROSITE" id="PS50006"/>
    </source>
</evidence>
<dbReference type="FunFam" id="3.90.230.10:FF:000007">
    <property type="entry name" value="Xaa-Pro aminopeptidase P"/>
    <property type="match status" value="1"/>
</dbReference>
<accession>A0A2T4VYL5</accession>
<dbReference type="InterPro" id="IPR000253">
    <property type="entry name" value="FHA_dom"/>
</dbReference>
<keyword evidence="2" id="KW-0479">Metal-binding</keyword>
<keyword evidence="3" id="KW-0378">Hydrolase</keyword>
<dbReference type="PANTHER" id="PTHR43763">
    <property type="entry name" value="XAA-PRO AMINOPEPTIDASE 1"/>
    <property type="match status" value="1"/>
</dbReference>
<gene>
    <name evidence="6" type="ORF">C4617_00080</name>
</gene>
<dbReference type="PANTHER" id="PTHR43763:SF6">
    <property type="entry name" value="XAA-PRO AMINOPEPTIDASE 1"/>
    <property type="match status" value="1"/>
</dbReference>
<protein>
    <submittedName>
        <fullName evidence="6">X-Pro aminopeptidase</fullName>
    </submittedName>
</protein>
<dbReference type="SUPFAM" id="SSF53092">
    <property type="entry name" value="Creatinase/prolidase N-terminal domain"/>
    <property type="match status" value="1"/>
</dbReference>
<dbReference type="SUPFAM" id="SSF55920">
    <property type="entry name" value="Creatinase/aminopeptidase"/>
    <property type="match status" value="1"/>
</dbReference>